<reference evidence="4 6" key="1">
    <citation type="submission" date="2016-05" db="EMBL/GenBank/DDBJ databases">
        <title>Draft genome sequence of Moraxella nonliquefaciens CCUG 348T.</title>
        <authorList>
            <person name="Salva-Serra F."/>
            <person name="Engstrom-Jakobsson H."/>
            <person name="Thorell K."/>
            <person name="Gonzales-Siles L."/>
            <person name="Karlsson R."/>
            <person name="Boulund F."/>
            <person name="Engstrand L."/>
            <person name="Kristiansson E."/>
            <person name="Moore E."/>
        </authorList>
    </citation>
    <scope>NUCLEOTIDE SEQUENCE [LARGE SCALE GENOMIC DNA]</scope>
    <source>
        <strain evidence="4 6">CCUG 348</strain>
    </source>
</reference>
<feature type="domain" description="YcxB-like C-terminal" evidence="2">
    <location>
        <begin position="159"/>
        <end position="208"/>
    </location>
</feature>
<reference evidence="3 7" key="2">
    <citation type="submission" date="2016-06" db="EMBL/GenBank/DDBJ databases">
        <title>Draft genome of Moraxella nonliquefaciens CCUG 60284.</title>
        <authorList>
            <person name="Salva-Serra F."/>
            <person name="Engstrom-Jakobsson H."/>
            <person name="Thorell K."/>
            <person name="Gonzales-Siles L."/>
            <person name="Karlsson R."/>
            <person name="Boulund F."/>
            <person name="Engstrand L."/>
            <person name="Kristiansson E."/>
            <person name="Moore E."/>
        </authorList>
    </citation>
    <scope>NUCLEOTIDE SEQUENCE [LARGE SCALE GENOMIC DNA]</scope>
    <source>
        <strain evidence="3 7">CCUG 60284</strain>
    </source>
</reference>
<feature type="transmembrane region" description="Helical" evidence="1">
    <location>
        <begin position="56"/>
        <end position="73"/>
    </location>
</feature>
<keyword evidence="1" id="KW-0812">Transmembrane</keyword>
<evidence type="ECO:0000259" key="2">
    <source>
        <dbReference type="Pfam" id="PF14317"/>
    </source>
</evidence>
<organism evidence="4 6">
    <name type="scientific">Moraxella nonliquefaciens</name>
    <dbReference type="NCBI Taxonomy" id="478"/>
    <lineage>
        <taxon>Bacteria</taxon>
        <taxon>Pseudomonadati</taxon>
        <taxon>Pseudomonadota</taxon>
        <taxon>Gammaproteobacteria</taxon>
        <taxon>Moraxellales</taxon>
        <taxon>Moraxellaceae</taxon>
        <taxon>Moraxella</taxon>
    </lineage>
</organism>
<evidence type="ECO:0000313" key="6">
    <source>
        <dbReference type="Proteomes" id="UP000092575"/>
    </source>
</evidence>
<dbReference type="EMBL" id="CP065728">
    <property type="protein sequence ID" value="QPT44182.1"/>
    <property type="molecule type" value="Genomic_DNA"/>
</dbReference>
<dbReference type="OrthoDB" id="6703961at2"/>
<dbReference type="Proteomes" id="UP000092575">
    <property type="component" value="Unassembled WGS sequence"/>
</dbReference>
<dbReference type="EMBL" id="LZDN01000013">
    <property type="protein sequence ID" value="OBX50598.1"/>
    <property type="molecule type" value="Genomic_DNA"/>
</dbReference>
<dbReference type="Proteomes" id="UP000594834">
    <property type="component" value="Chromosome"/>
</dbReference>
<keyword evidence="1" id="KW-0472">Membrane</keyword>
<protein>
    <submittedName>
        <fullName evidence="5">YcxB family protein</fullName>
    </submittedName>
</protein>
<dbReference type="InterPro" id="IPR025588">
    <property type="entry name" value="YcxB-like_C"/>
</dbReference>
<dbReference type="Pfam" id="PF14317">
    <property type="entry name" value="YcxB"/>
    <property type="match status" value="1"/>
</dbReference>
<evidence type="ECO:0000313" key="3">
    <source>
        <dbReference type="EMBL" id="OBX50598.1"/>
    </source>
</evidence>
<proteinExistence type="predicted"/>
<accession>A0A1B8QS69</accession>
<evidence type="ECO:0000256" key="1">
    <source>
        <dbReference type="SAM" id="Phobius"/>
    </source>
</evidence>
<feature type="transmembrane region" description="Helical" evidence="1">
    <location>
        <begin position="79"/>
        <end position="97"/>
    </location>
</feature>
<dbReference type="RefSeq" id="WP_066893271.1">
    <property type="nucleotide sequence ID" value="NZ_CP065728.1"/>
</dbReference>
<dbReference type="STRING" id="478.A7456_08625"/>
<evidence type="ECO:0000313" key="7">
    <source>
        <dbReference type="Proteomes" id="UP000092671"/>
    </source>
</evidence>
<gene>
    <name evidence="4" type="ORF">A7456_08625</name>
    <name evidence="3" type="ORF">A9Z60_09185</name>
    <name evidence="5" type="ORF">I6G26_08960</name>
</gene>
<name>A0A1B8QS69_MORNO</name>
<reference evidence="5 8" key="3">
    <citation type="submission" date="2020-12" db="EMBL/GenBank/DDBJ databases">
        <title>FDA dAtabase for Regulatory Grade micrObial Sequences (FDA-ARGOS): Supporting development and validation of Infectious Disease Dx tests.</title>
        <authorList>
            <person name="Sproer C."/>
            <person name="Gronow S."/>
            <person name="Severitt S."/>
            <person name="Schroder I."/>
            <person name="Tallon L."/>
            <person name="Sadzewicz L."/>
            <person name="Zhao X."/>
            <person name="Boylan J."/>
            <person name="Ott S."/>
            <person name="Bowen H."/>
            <person name="Vavikolanu K."/>
            <person name="Mehta A."/>
            <person name="Aluvathingal J."/>
            <person name="Nadendla S."/>
            <person name="Lowell S."/>
            <person name="Myers T."/>
            <person name="Yan Y."/>
            <person name="Sichtig H."/>
        </authorList>
    </citation>
    <scope>NUCLEOTIDE SEQUENCE [LARGE SCALE GENOMIC DNA]</scope>
    <source>
        <strain evidence="5 8">FDAARGOS_869</strain>
    </source>
</reference>
<evidence type="ECO:0000313" key="8">
    <source>
        <dbReference type="Proteomes" id="UP000594834"/>
    </source>
</evidence>
<dbReference type="EMBL" id="LXTW01000003">
    <property type="protein sequence ID" value="OBX87193.1"/>
    <property type="molecule type" value="Genomic_DNA"/>
</dbReference>
<evidence type="ECO:0000313" key="5">
    <source>
        <dbReference type="EMBL" id="QPT44182.1"/>
    </source>
</evidence>
<keyword evidence="1" id="KW-1133">Transmembrane helix</keyword>
<dbReference type="AlphaFoldDB" id="A0A1B8QS69"/>
<evidence type="ECO:0000313" key="4">
    <source>
        <dbReference type="EMBL" id="OBX87193.1"/>
    </source>
</evidence>
<dbReference type="Proteomes" id="UP000092671">
    <property type="component" value="Unassembled WGS sequence"/>
</dbReference>
<keyword evidence="8" id="KW-1185">Reference proteome</keyword>
<sequence>MSQAKIKAKKQQALYPYTLQPIALNMTDAEFKSAQLALFEKTAQSVGFKSIGTKEWIILGVLVVLAILGLVFVSGYSTIIFWVMLFGVGIYLALRTLGLQWYMKKEFEKQVANSALPDEMNGLKLGVQNHGLIMSIPTKNAPTAQMRGMNLRHAPTQQQGVIPWSAVNQWDETDGFIFIMFELNGQRGSQILPKRLSEQHFPINTVIKHLQEVTPKGLKTDNITI</sequence>